<dbReference type="Proteomes" id="UP001208935">
    <property type="component" value="Unassembled WGS sequence"/>
</dbReference>
<dbReference type="PANTHER" id="PTHR23527:SF1">
    <property type="entry name" value="BLL3282 PROTEIN"/>
    <property type="match status" value="1"/>
</dbReference>
<feature type="transmembrane region" description="Helical" evidence="5">
    <location>
        <begin position="308"/>
        <end position="330"/>
    </location>
</feature>
<dbReference type="EMBL" id="QZCW01000001">
    <property type="protein sequence ID" value="MCW5320667.1"/>
    <property type="molecule type" value="Genomic_DNA"/>
</dbReference>
<dbReference type="InterPro" id="IPR052952">
    <property type="entry name" value="MFS-Transporter"/>
</dbReference>
<dbReference type="PANTHER" id="PTHR23527">
    <property type="entry name" value="BLL3282 PROTEIN"/>
    <property type="match status" value="1"/>
</dbReference>
<dbReference type="RefSeq" id="WP_265257692.1">
    <property type="nucleotide sequence ID" value="NZ_QZCV01000001.1"/>
</dbReference>
<dbReference type="InterPro" id="IPR020846">
    <property type="entry name" value="MFS_dom"/>
</dbReference>
<feature type="transmembrane region" description="Helical" evidence="5">
    <location>
        <begin position="125"/>
        <end position="143"/>
    </location>
</feature>
<accession>A0ABT3KQR7</accession>
<feature type="transmembrane region" description="Helical" evidence="5">
    <location>
        <begin position="211"/>
        <end position="233"/>
    </location>
</feature>
<feature type="transmembrane region" description="Helical" evidence="5">
    <location>
        <begin position="274"/>
        <end position="296"/>
    </location>
</feature>
<feature type="region of interest" description="Disordered" evidence="4">
    <location>
        <begin position="175"/>
        <end position="194"/>
    </location>
</feature>
<proteinExistence type="predicted"/>
<feature type="transmembrane region" description="Helical" evidence="5">
    <location>
        <begin position="370"/>
        <end position="391"/>
    </location>
</feature>
<sequence>MFQGLPTTSVLMRMNYNLSNDQLGLALGLLGLGIAVSEIPWGLLTDRWGDRRVLLIGLGATSLMLCLFALFGSPTPAHVPGPWQLALGLFIVGLLGGSVNGSSGRAVMSWFKNNEQGFAMSIRQIAYPLGGGIGALLLPIVASRYGFDATFAVLAFGAIVAAGLTWVWLHEPPEKPGQDAGVKREASSVGETEHRAEVAPSPLRDLKIWRLIAAIGLFSVPQFAVITFASIFLHDVCNAGIFVTASVMIAIQSGAIVARIWSGRWTDKHGNRPFYLIRCSLLVAVSFAILALSLFFMDLLPVDSSIKLVITAALLIVSGICVSAWTGIANAELAVQVGIRRVGTALGMCNTAVYTALFVAPYFTPIIAKLWSWPAAWLMASLFALSANVLFRRSRTSWI</sequence>
<feature type="transmembrane region" description="Helical" evidence="5">
    <location>
        <begin position="149"/>
        <end position="169"/>
    </location>
</feature>
<evidence type="ECO:0000259" key="6">
    <source>
        <dbReference type="PROSITE" id="PS50850"/>
    </source>
</evidence>
<feature type="transmembrane region" description="Helical" evidence="5">
    <location>
        <begin position="23"/>
        <end position="41"/>
    </location>
</feature>
<feature type="transmembrane region" description="Helical" evidence="5">
    <location>
        <begin position="53"/>
        <end position="71"/>
    </location>
</feature>
<evidence type="ECO:0000313" key="8">
    <source>
        <dbReference type="Proteomes" id="UP001208935"/>
    </source>
</evidence>
<organism evidence="7 8">
    <name type="scientific">Verminephrobacter aporrectodeae subsp. tuberculatae</name>
    <dbReference type="NCBI Taxonomy" id="1110392"/>
    <lineage>
        <taxon>Bacteria</taxon>
        <taxon>Pseudomonadati</taxon>
        <taxon>Pseudomonadota</taxon>
        <taxon>Betaproteobacteria</taxon>
        <taxon>Burkholderiales</taxon>
        <taxon>Comamonadaceae</taxon>
        <taxon>Verminephrobacter</taxon>
    </lineage>
</organism>
<evidence type="ECO:0000256" key="4">
    <source>
        <dbReference type="SAM" id="MobiDB-lite"/>
    </source>
</evidence>
<evidence type="ECO:0000313" key="7">
    <source>
        <dbReference type="EMBL" id="MCW5320667.1"/>
    </source>
</evidence>
<reference evidence="8" key="1">
    <citation type="submission" date="2023-07" db="EMBL/GenBank/DDBJ databases">
        <title>Verminephrobacter genomes.</title>
        <authorList>
            <person name="Lund M.B."/>
        </authorList>
    </citation>
    <scope>NUCLEOTIDE SEQUENCE [LARGE SCALE GENOMIC DNA]</scope>
    <source>
        <strain evidence="8">AtM5-05</strain>
    </source>
</reference>
<dbReference type="Pfam" id="PF07690">
    <property type="entry name" value="MFS_1"/>
    <property type="match status" value="1"/>
</dbReference>
<evidence type="ECO:0000256" key="1">
    <source>
        <dbReference type="ARBA" id="ARBA00022692"/>
    </source>
</evidence>
<keyword evidence="8" id="KW-1185">Reference proteome</keyword>
<dbReference type="Gene3D" id="1.20.1250.20">
    <property type="entry name" value="MFS general substrate transporter like domains"/>
    <property type="match status" value="2"/>
</dbReference>
<keyword evidence="2 5" id="KW-1133">Transmembrane helix</keyword>
<feature type="domain" description="Major facilitator superfamily (MFS) profile" evidence="6">
    <location>
        <begin position="1"/>
        <end position="398"/>
    </location>
</feature>
<keyword evidence="3 5" id="KW-0472">Membrane</keyword>
<gene>
    <name evidence="7" type="ORF">D5039_05610</name>
</gene>
<protein>
    <submittedName>
        <fullName evidence="7">MFS transporter</fullName>
    </submittedName>
</protein>
<feature type="transmembrane region" description="Helical" evidence="5">
    <location>
        <begin position="83"/>
        <end position="104"/>
    </location>
</feature>
<feature type="transmembrane region" description="Helical" evidence="5">
    <location>
        <begin position="239"/>
        <end position="262"/>
    </location>
</feature>
<evidence type="ECO:0000256" key="2">
    <source>
        <dbReference type="ARBA" id="ARBA00022989"/>
    </source>
</evidence>
<keyword evidence="1 5" id="KW-0812">Transmembrane</keyword>
<evidence type="ECO:0000256" key="5">
    <source>
        <dbReference type="SAM" id="Phobius"/>
    </source>
</evidence>
<evidence type="ECO:0000256" key="3">
    <source>
        <dbReference type="ARBA" id="ARBA00023136"/>
    </source>
</evidence>
<feature type="transmembrane region" description="Helical" evidence="5">
    <location>
        <begin position="342"/>
        <end position="364"/>
    </location>
</feature>
<dbReference type="InterPro" id="IPR036259">
    <property type="entry name" value="MFS_trans_sf"/>
</dbReference>
<name>A0ABT3KQR7_9BURK</name>
<dbReference type="SUPFAM" id="SSF103473">
    <property type="entry name" value="MFS general substrate transporter"/>
    <property type="match status" value="1"/>
</dbReference>
<dbReference type="PROSITE" id="PS50850">
    <property type="entry name" value="MFS"/>
    <property type="match status" value="1"/>
</dbReference>
<comment type="caution">
    <text evidence="7">The sequence shown here is derived from an EMBL/GenBank/DDBJ whole genome shotgun (WGS) entry which is preliminary data.</text>
</comment>
<dbReference type="InterPro" id="IPR011701">
    <property type="entry name" value="MFS"/>
</dbReference>